<evidence type="ECO:0000256" key="5">
    <source>
        <dbReference type="ARBA" id="ARBA00022967"/>
    </source>
</evidence>
<dbReference type="Pfam" id="PF00005">
    <property type="entry name" value="ABC_tran"/>
    <property type="match status" value="1"/>
</dbReference>
<dbReference type="NCBIfam" id="TIGR01189">
    <property type="entry name" value="ccmA"/>
    <property type="match status" value="1"/>
</dbReference>
<evidence type="ECO:0000313" key="8">
    <source>
        <dbReference type="EMBL" id="MEL0614331.1"/>
    </source>
</evidence>
<comment type="caution">
    <text evidence="8">The sequence shown here is derived from an EMBL/GenBank/DDBJ whole genome shotgun (WGS) entry which is preliminary data.</text>
</comment>
<keyword evidence="1" id="KW-0813">Transport</keyword>
<keyword evidence="5" id="KW-1278">Translocase</keyword>
<reference evidence="8 9" key="1">
    <citation type="submission" date="2024-02" db="EMBL/GenBank/DDBJ databases">
        <title>Bacteria isolated from the canopy kelp, Nereocystis luetkeana.</title>
        <authorList>
            <person name="Pfister C.A."/>
            <person name="Younker I.T."/>
            <person name="Light S.H."/>
        </authorList>
    </citation>
    <scope>NUCLEOTIDE SEQUENCE [LARGE SCALE GENOMIC DNA]</scope>
    <source>
        <strain evidence="8 9">TI.4.07</strain>
    </source>
</reference>
<dbReference type="Gene3D" id="3.40.50.300">
    <property type="entry name" value="P-loop containing nucleotide triphosphate hydrolases"/>
    <property type="match status" value="1"/>
</dbReference>
<dbReference type="EMBL" id="JBAKAR010000013">
    <property type="protein sequence ID" value="MEL0614331.1"/>
    <property type="molecule type" value="Genomic_DNA"/>
</dbReference>
<evidence type="ECO:0000256" key="4">
    <source>
        <dbReference type="ARBA" id="ARBA00022840"/>
    </source>
</evidence>
<evidence type="ECO:0000259" key="7">
    <source>
        <dbReference type="PROSITE" id="PS50893"/>
    </source>
</evidence>
<keyword evidence="2" id="KW-0547">Nucleotide-binding</keyword>
<dbReference type="InterPro" id="IPR003593">
    <property type="entry name" value="AAA+_ATPase"/>
</dbReference>
<dbReference type="PANTHER" id="PTHR43499:SF1">
    <property type="entry name" value="ABC TRANSPORTER I FAMILY MEMBER 1"/>
    <property type="match status" value="1"/>
</dbReference>
<name>A0ABU9G776_9GAMM</name>
<keyword evidence="3" id="KW-0201">Cytochrome c-type biogenesis</keyword>
<sequence>MHSVATLTISDLWVERGESDLLNGLSFSARSGDLVHITGVNGAGKSTFFKALLGLLPILSGSMTFNGESLAQGRHRFLNNVLYIAHSAGLNSALSVLENLRWYAPDCTRDKIEQVLTRLSLAAFSETQLQALSAGQVRRVALARLWLSEKQIWLLDEPFTALDQTLIGLLEEKMAAHVASGGMIILASHLPLANLPYLQVELSS</sequence>
<protein>
    <submittedName>
        <fullName evidence="8">Cytochrome c biogenesis heme-transporting ATPase CcmA</fullName>
    </submittedName>
</protein>
<dbReference type="PROSITE" id="PS50893">
    <property type="entry name" value="ABC_TRANSPORTER_2"/>
    <property type="match status" value="1"/>
</dbReference>
<dbReference type="RefSeq" id="WP_341567840.1">
    <property type="nucleotide sequence ID" value="NZ_JBAKAR010000013.1"/>
</dbReference>
<accession>A0ABU9G776</accession>
<evidence type="ECO:0000256" key="2">
    <source>
        <dbReference type="ARBA" id="ARBA00022741"/>
    </source>
</evidence>
<keyword evidence="4" id="KW-0067">ATP-binding</keyword>
<evidence type="ECO:0000256" key="6">
    <source>
        <dbReference type="ARBA" id="ARBA00023136"/>
    </source>
</evidence>
<dbReference type="SMART" id="SM00382">
    <property type="entry name" value="AAA"/>
    <property type="match status" value="1"/>
</dbReference>
<dbReference type="Proteomes" id="UP001379949">
    <property type="component" value="Unassembled WGS sequence"/>
</dbReference>
<evidence type="ECO:0000256" key="3">
    <source>
        <dbReference type="ARBA" id="ARBA00022748"/>
    </source>
</evidence>
<keyword evidence="9" id="KW-1185">Reference proteome</keyword>
<proteinExistence type="predicted"/>
<organism evidence="8 9">
    <name type="scientific">Marinomonas arenicola</name>
    <dbReference type="NCBI Taxonomy" id="569601"/>
    <lineage>
        <taxon>Bacteria</taxon>
        <taxon>Pseudomonadati</taxon>
        <taxon>Pseudomonadota</taxon>
        <taxon>Gammaproteobacteria</taxon>
        <taxon>Oceanospirillales</taxon>
        <taxon>Oceanospirillaceae</taxon>
        <taxon>Marinomonas</taxon>
    </lineage>
</organism>
<evidence type="ECO:0000313" key="9">
    <source>
        <dbReference type="Proteomes" id="UP001379949"/>
    </source>
</evidence>
<gene>
    <name evidence="8" type="primary">ccmA</name>
    <name evidence="8" type="ORF">V6242_14330</name>
</gene>
<dbReference type="SUPFAM" id="SSF52540">
    <property type="entry name" value="P-loop containing nucleoside triphosphate hydrolases"/>
    <property type="match status" value="1"/>
</dbReference>
<dbReference type="InterPro" id="IPR027417">
    <property type="entry name" value="P-loop_NTPase"/>
</dbReference>
<feature type="domain" description="ABC transporter" evidence="7">
    <location>
        <begin position="7"/>
        <end position="202"/>
    </location>
</feature>
<dbReference type="InterPro" id="IPR003439">
    <property type="entry name" value="ABC_transporter-like_ATP-bd"/>
</dbReference>
<evidence type="ECO:0000256" key="1">
    <source>
        <dbReference type="ARBA" id="ARBA00022448"/>
    </source>
</evidence>
<dbReference type="PANTHER" id="PTHR43499">
    <property type="entry name" value="ABC TRANSPORTER I FAMILY MEMBER 1"/>
    <property type="match status" value="1"/>
</dbReference>
<keyword evidence="6" id="KW-0472">Membrane</keyword>
<dbReference type="NCBIfam" id="NF010061">
    <property type="entry name" value="PRK13538.1"/>
    <property type="match status" value="1"/>
</dbReference>
<dbReference type="InterPro" id="IPR005895">
    <property type="entry name" value="ABC_transptr_haem_export_CcmA"/>
</dbReference>